<name>A0A812HD51_9DINO</name>
<dbReference type="GO" id="GO:0044528">
    <property type="term" value="P:regulation of mitochondrial mRNA stability"/>
    <property type="evidence" value="ECO:0007669"/>
    <property type="project" value="TreeGrafter"/>
</dbReference>
<dbReference type="GO" id="GO:0003723">
    <property type="term" value="F:RNA binding"/>
    <property type="evidence" value="ECO:0007669"/>
    <property type="project" value="TreeGrafter"/>
</dbReference>
<gene>
    <name evidence="1" type="ORF">SNAT2548_LOCUS1335</name>
</gene>
<comment type="caution">
    <text evidence="1">The sequence shown here is derived from an EMBL/GenBank/DDBJ whole genome shotgun (WGS) entry which is preliminary data.</text>
</comment>
<evidence type="ECO:0000313" key="2">
    <source>
        <dbReference type="Proteomes" id="UP000604046"/>
    </source>
</evidence>
<dbReference type="PANTHER" id="PTHR21228:SF40">
    <property type="entry name" value="LD45607P"/>
    <property type="match status" value="1"/>
</dbReference>
<sequence length="869" mass="92746">MKSKIDKKATRSIAALGQALFTRCPFDHPEGRNKENLGQLLHHKTLPTLASRGIEDRKAQSSGACATAAQCRGDTQFAPEVLSYFRSLPKQQGIDQALACLLRLGSLSKRSAVQDANGCDLVVPKSLERFGIFKSLGGSSFQDKYRRAEFKAKGAGLLGQDSAIEGLLDFMLQHQQAPPADVPRLSLGAACAGECHDSQALRGPRALGAALVALARLRGGARAQARVVHRSRWCHEAPCAVPVGAPVRIEELRRRCLARAASQTGAGPRAAGLQSGGERSLMVAAQSILKIRTDSSAKDLANMAWAAATLSEQGKRQQWNASSSICNAHPVLFSPFSPARENCLAAIHGLVAPRTCAAVLRHVAREALIGRPASLKSGFQPLDLVWAQLCWSMGTLREAPMPLSEALFSAAEQRHAELAPQGWANVAWACARLCSRGPRAAVNCALQMVTAAGRALRSDPEVFAAQNMSNLAWAAGTLAIDDDPFFTSLAAACRVCELRPQHVANIAWSFGAVANRNDQFMHLLSERALDIGLASFQSEELAGFLWALGTLGSAPPVLSAALPEVHRRAWQLGATELSGVIWALAALGQDSAAFATATHVAENRATELSPQGLANVFWAFATLEVPWEFGVSAPRLSSAAHARCQELTPQGLANLAWALVVLTAAEAISESAEVSALHAVLNRAPTVVGSLKTLELAALAWVAARCGSYVSVPSSLEAALATEVLRRLAHAEDFEPRQLSNFAWAFATMASRATLIEALGQEALPRLESFSSQGLSNMTWALGCTTAFTQGIGESLLRGLAAAAAPRRSFTPQGLALLAWAIAPESRMRMDPMPSWPATAKLQLLETIQQETQVNLAHEDRLRTGPRWS</sequence>
<dbReference type="GO" id="GO:0035770">
    <property type="term" value="C:ribonucleoprotein granule"/>
    <property type="evidence" value="ECO:0007669"/>
    <property type="project" value="TreeGrafter"/>
</dbReference>
<dbReference type="Proteomes" id="UP000604046">
    <property type="component" value="Unassembled WGS sequence"/>
</dbReference>
<dbReference type="OrthoDB" id="10395488at2759"/>
<dbReference type="GO" id="GO:0005759">
    <property type="term" value="C:mitochondrial matrix"/>
    <property type="evidence" value="ECO:0007669"/>
    <property type="project" value="TreeGrafter"/>
</dbReference>
<organism evidence="1 2">
    <name type="scientific">Symbiodinium natans</name>
    <dbReference type="NCBI Taxonomy" id="878477"/>
    <lineage>
        <taxon>Eukaryota</taxon>
        <taxon>Sar</taxon>
        <taxon>Alveolata</taxon>
        <taxon>Dinophyceae</taxon>
        <taxon>Suessiales</taxon>
        <taxon>Symbiodiniaceae</taxon>
        <taxon>Symbiodinium</taxon>
    </lineage>
</organism>
<dbReference type="AlphaFoldDB" id="A0A812HD51"/>
<evidence type="ECO:0000313" key="1">
    <source>
        <dbReference type="EMBL" id="CAE6944385.1"/>
    </source>
</evidence>
<reference evidence="1" key="1">
    <citation type="submission" date="2021-02" db="EMBL/GenBank/DDBJ databases">
        <authorList>
            <person name="Dougan E. K."/>
            <person name="Rhodes N."/>
            <person name="Thang M."/>
            <person name="Chan C."/>
        </authorList>
    </citation>
    <scope>NUCLEOTIDE SEQUENCE</scope>
</reference>
<proteinExistence type="predicted"/>
<dbReference type="EMBL" id="CAJNDS010000073">
    <property type="protein sequence ID" value="CAE6944385.1"/>
    <property type="molecule type" value="Genomic_DNA"/>
</dbReference>
<dbReference type="InterPro" id="IPR050870">
    <property type="entry name" value="FAST_kinase"/>
</dbReference>
<protein>
    <submittedName>
        <fullName evidence="1">Uncharacterized protein</fullName>
    </submittedName>
</protein>
<keyword evidence="2" id="KW-1185">Reference proteome</keyword>
<dbReference type="GO" id="GO:0000963">
    <property type="term" value="P:mitochondrial RNA processing"/>
    <property type="evidence" value="ECO:0007669"/>
    <property type="project" value="TreeGrafter"/>
</dbReference>
<accession>A0A812HD51</accession>
<dbReference type="PANTHER" id="PTHR21228">
    <property type="entry name" value="FAST LEU-RICH DOMAIN-CONTAINING"/>
    <property type="match status" value="1"/>
</dbReference>